<reference evidence="11 12" key="1">
    <citation type="journal article" date="2021" name="Elife">
        <title>Chloroplast acquisition without the gene transfer in kleptoplastic sea slugs, Plakobranchus ocellatus.</title>
        <authorList>
            <person name="Maeda T."/>
            <person name="Takahashi S."/>
            <person name="Yoshida T."/>
            <person name="Shimamura S."/>
            <person name="Takaki Y."/>
            <person name="Nagai Y."/>
            <person name="Toyoda A."/>
            <person name="Suzuki Y."/>
            <person name="Arimoto A."/>
            <person name="Ishii H."/>
            <person name="Satoh N."/>
            <person name="Nishiyama T."/>
            <person name="Hasebe M."/>
            <person name="Maruyama T."/>
            <person name="Minagawa J."/>
            <person name="Obokata J."/>
            <person name="Shigenobu S."/>
        </authorList>
    </citation>
    <scope>NUCLEOTIDE SEQUENCE [LARGE SCALE GENOMIC DNA]</scope>
</reference>
<keyword evidence="12" id="KW-1185">Reference proteome</keyword>
<name>A0AAV4CLI0_9GAST</name>
<evidence type="ECO:0000256" key="6">
    <source>
        <dbReference type="ARBA" id="ARBA00023136"/>
    </source>
</evidence>
<comment type="caution">
    <text evidence="11">The sequence shown here is derived from an EMBL/GenBank/DDBJ whole genome shotgun (WGS) entry which is preliminary data.</text>
</comment>
<feature type="transmembrane region" description="Helical" evidence="10">
    <location>
        <begin position="673"/>
        <end position="693"/>
    </location>
</feature>
<keyword evidence="8" id="KW-0915">Sodium</keyword>
<dbReference type="GO" id="GO:0046872">
    <property type="term" value="F:metal ion binding"/>
    <property type="evidence" value="ECO:0007669"/>
    <property type="project" value="UniProtKB-KW"/>
</dbReference>
<feature type="transmembrane region" description="Helical" evidence="10">
    <location>
        <begin position="201"/>
        <end position="222"/>
    </location>
</feature>
<evidence type="ECO:0000256" key="4">
    <source>
        <dbReference type="ARBA" id="ARBA00022692"/>
    </source>
</evidence>
<dbReference type="PROSITE" id="PS50267">
    <property type="entry name" value="NA_NEUROTRAN_SYMP_3"/>
    <property type="match status" value="1"/>
</dbReference>
<feature type="compositionally biased region" description="Polar residues" evidence="9">
    <location>
        <begin position="894"/>
        <end position="907"/>
    </location>
</feature>
<keyword evidence="5 10" id="KW-1133">Transmembrane helix</keyword>
<organism evidence="11 12">
    <name type="scientific">Plakobranchus ocellatus</name>
    <dbReference type="NCBI Taxonomy" id="259542"/>
    <lineage>
        <taxon>Eukaryota</taxon>
        <taxon>Metazoa</taxon>
        <taxon>Spiralia</taxon>
        <taxon>Lophotrochozoa</taxon>
        <taxon>Mollusca</taxon>
        <taxon>Gastropoda</taxon>
        <taxon>Heterobranchia</taxon>
        <taxon>Euthyneura</taxon>
        <taxon>Panpulmonata</taxon>
        <taxon>Sacoglossa</taxon>
        <taxon>Placobranchoidea</taxon>
        <taxon>Plakobranchidae</taxon>
        <taxon>Plakobranchus</taxon>
    </lineage>
</organism>
<evidence type="ECO:0000256" key="3">
    <source>
        <dbReference type="ARBA" id="ARBA00022448"/>
    </source>
</evidence>
<keyword evidence="7" id="KW-0325">Glycoprotein</keyword>
<evidence type="ECO:0000256" key="10">
    <source>
        <dbReference type="SAM" id="Phobius"/>
    </source>
</evidence>
<dbReference type="GO" id="GO:0005886">
    <property type="term" value="C:plasma membrane"/>
    <property type="evidence" value="ECO:0007669"/>
    <property type="project" value="TreeGrafter"/>
</dbReference>
<proteinExistence type="inferred from homology"/>
<evidence type="ECO:0000313" key="11">
    <source>
        <dbReference type="EMBL" id="GFO32580.1"/>
    </source>
</evidence>
<feature type="binding site" evidence="8">
    <location>
        <position position="504"/>
    </location>
    <ligand>
        <name>Na(+)</name>
        <dbReference type="ChEBI" id="CHEBI:29101"/>
        <label>1</label>
    </ligand>
</feature>
<feature type="region of interest" description="Disordered" evidence="9">
    <location>
        <begin position="577"/>
        <end position="598"/>
    </location>
</feature>
<evidence type="ECO:0000256" key="2">
    <source>
        <dbReference type="ARBA" id="ARBA00006459"/>
    </source>
</evidence>
<comment type="similarity">
    <text evidence="2">Belongs to the sodium:neurotransmitter symporter (SNF) (TC 2.A.22) family.</text>
</comment>
<dbReference type="GO" id="GO:0005283">
    <property type="term" value="F:amino acid:sodium symporter activity"/>
    <property type="evidence" value="ECO:0007669"/>
    <property type="project" value="TreeGrafter"/>
</dbReference>
<dbReference type="PANTHER" id="PTHR11616">
    <property type="entry name" value="SODIUM/CHLORIDE DEPENDENT TRANSPORTER"/>
    <property type="match status" value="1"/>
</dbReference>
<evidence type="ECO:0000256" key="5">
    <source>
        <dbReference type="ARBA" id="ARBA00022989"/>
    </source>
</evidence>
<dbReference type="Pfam" id="PF00209">
    <property type="entry name" value="SNF"/>
    <property type="match status" value="3"/>
</dbReference>
<dbReference type="Proteomes" id="UP000735302">
    <property type="component" value="Unassembled WGS sequence"/>
</dbReference>
<comment type="subcellular location">
    <subcellularLocation>
        <location evidence="1">Membrane</location>
        <topology evidence="1">Multi-pass membrane protein</topology>
    </subcellularLocation>
</comment>
<keyword evidence="3" id="KW-0813">Transport</keyword>
<keyword evidence="6 10" id="KW-0472">Membrane</keyword>
<dbReference type="PANTHER" id="PTHR11616:SF321">
    <property type="entry name" value="SODIUM-DEPENDENT NUTRIENT AMINO ACID TRANSPORTER 1-RELATED"/>
    <property type="match status" value="1"/>
</dbReference>
<feature type="binding site" evidence="8">
    <location>
        <position position="641"/>
    </location>
    <ligand>
        <name>Na(+)</name>
        <dbReference type="ChEBI" id="CHEBI:29101"/>
        <label>1</label>
    </ligand>
</feature>
<feature type="compositionally biased region" description="Basic residues" evidence="9">
    <location>
        <begin position="579"/>
        <end position="593"/>
    </location>
</feature>
<feature type="transmembrane region" description="Helical" evidence="10">
    <location>
        <begin position="629"/>
        <end position="653"/>
    </location>
</feature>
<feature type="transmembrane region" description="Helical" evidence="10">
    <location>
        <begin position="705"/>
        <end position="728"/>
    </location>
</feature>
<dbReference type="InterPro" id="IPR000175">
    <property type="entry name" value="Na/ntran_symport"/>
</dbReference>
<feature type="transmembrane region" description="Helical" evidence="10">
    <location>
        <begin position="6"/>
        <end position="24"/>
    </location>
</feature>
<feature type="transmembrane region" description="Helical" evidence="10">
    <location>
        <begin position="780"/>
        <end position="799"/>
    </location>
</feature>
<dbReference type="InterPro" id="IPR037272">
    <property type="entry name" value="SNS_sf"/>
</dbReference>
<keyword evidence="8" id="KW-0479">Metal-binding</keyword>
<evidence type="ECO:0000256" key="8">
    <source>
        <dbReference type="PIRSR" id="PIRSR600175-1"/>
    </source>
</evidence>
<protein>
    <submittedName>
        <fullName evidence="11">Transporter</fullName>
    </submittedName>
</protein>
<gene>
    <name evidence="11" type="ORF">PoB_005908500</name>
</gene>
<feature type="region of interest" description="Disordered" evidence="9">
    <location>
        <begin position="886"/>
        <end position="914"/>
    </location>
</feature>
<feature type="transmembrane region" description="Helical" evidence="10">
    <location>
        <begin position="45"/>
        <end position="68"/>
    </location>
</feature>
<feature type="non-terminal residue" evidence="11">
    <location>
        <position position="1"/>
    </location>
</feature>
<evidence type="ECO:0000256" key="7">
    <source>
        <dbReference type="ARBA" id="ARBA00023180"/>
    </source>
</evidence>
<feature type="transmembrane region" description="Helical" evidence="10">
    <location>
        <begin position="314"/>
        <end position="337"/>
    </location>
</feature>
<feature type="transmembrane region" description="Helical" evidence="10">
    <location>
        <begin position="125"/>
        <end position="143"/>
    </location>
</feature>
<feature type="transmembrane region" description="Helical" evidence="10">
    <location>
        <begin position="448"/>
        <end position="469"/>
    </location>
</feature>
<feature type="transmembrane region" description="Helical" evidence="10">
    <location>
        <begin position="419"/>
        <end position="439"/>
    </location>
</feature>
<dbReference type="AlphaFoldDB" id="A0AAV4CLI0"/>
<evidence type="ECO:0000313" key="12">
    <source>
        <dbReference type="Proteomes" id="UP000735302"/>
    </source>
</evidence>
<keyword evidence="4 10" id="KW-0812">Transmembrane</keyword>
<accession>A0AAV4CLI0</accession>
<evidence type="ECO:0000256" key="9">
    <source>
        <dbReference type="SAM" id="MobiDB-lite"/>
    </source>
</evidence>
<dbReference type="SUPFAM" id="SSF161070">
    <property type="entry name" value="SNF-like"/>
    <property type="match status" value="3"/>
</dbReference>
<dbReference type="EMBL" id="BLXT01006630">
    <property type="protein sequence ID" value="GFO32580.1"/>
    <property type="molecule type" value="Genomic_DNA"/>
</dbReference>
<dbReference type="GO" id="GO:0089718">
    <property type="term" value="P:amino acid import across plasma membrane"/>
    <property type="evidence" value="ECO:0007669"/>
    <property type="project" value="TreeGrafter"/>
</dbReference>
<evidence type="ECO:0000256" key="1">
    <source>
        <dbReference type="ARBA" id="ARBA00004141"/>
    </source>
</evidence>
<feature type="transmembrane region" description="Helical" evidence="10">
    <location>
        <begin position="749"/>
        <end position="768"/>
    </location>
</feature>
<dbReference type="PRINTS" id="PR00176">
    <property type="entry name" value="NANEUSMPORT"/>
</dbReference>
<sequence>AFLVPYVICLVCIGIPMFSLETAFGQFGGKGPLSIWTINPALKGLGISLLMTSVIVFIYYNIIIAWGLNFLVASFTSHLPWIDCDRCACLLYNKNVTEADVDLLKVNNSLGIICRTIQKIGDVQWPLLLANFVAYAIIFLVLYKGIQSLGKVVYFTAIFPYILLTILLVRSAMLEGAEEGIKYYLTPRWERLKDAEVWSDAAVQIFFSLSACMGGLIAMSSYNKFDNNIMRCFPCTVCHMFGLHRDSYVLPGNCVRSIWRKGTSKHLDHQPSFKSLASPQKGNLRLSCPPSGRDAGGGARTPDRRVPADLRAGLGISLLMTSVIVFIYYNIIIAWGLNFLVASFTSHLPWIDCDRCACLLYNKNVTEADVDLLKVNNSLGIICHNDAVIITRSTEIFTILHSRFEVLHDSGTIQKIGDVQWPLLLANFVAYAIIFLVLYKGIQSLGKVVYFTAIFPYILLTILLVRSAMLEGAEEGIKYYLTPRWERLKDAEVWSDAAVQIFFSLSACMGGLIAMSSYNNINDEDEGEEENEREEVDEEEEVKVMVDVIKKDERREEEKEGKKEELVMVAEVKMVKEKRSGRRRRKKNRRKWRRIEGRGRKDGGGEVISPGLAFIVYPEALGVMPVSTLWAILFFFMLCILGFSTQFSAAETIMTSVIDEFPMFFRVSPARPLLYRISVCLAAFILGIPMVAQGGSYLLNLVDEAVLGFPMLFIGFFEYFAIIHLYGYNNFAEDIRIMLGRRPMFYFKATWTVIAPVCLVGVIVFKAYNGQEFEVPWAGLLYYLIVVFVLMWIPVYFFFYSCPRGLWQLTRAEKAWKDRRLLGKTPGTDAENGLEKGQVRYAYSTEGLQAHLGEYTVHIDARSNPQTEDALKPNLNRPHKVLMIEQTEDGFDNPSYSNNESPGSLNEKTVDAKF</sequence>
<feature type="transmembrane region" description="Helical" evidence="10">
    <location>
        <begin position="152"/>
        <end position="173"/>
    </location>
</feature>